<gene>
    <name evidence="2" type="ordered locus">ROP_35730</name>
</gene>
<dbReference type="KEGG" id="rop:ROP_35730"/>
<reference evidence="2 3" key="1">
    <citation type="submission" date="2009-03" db="EMBL/GenBank/DDBJ databases">
        <title>Comparison of the complete genome sequences of Rhodococcus erythropolis PR4 and Rhodococcus opacus B4.</title>
        <authorList>
            <person name="Takarada H."/>
            <person name="Sekine M."/>
            <person name="Hosoyama A."/>
            <person name="Yamada R."/>
            <person name="Fujisawa T."/>
            <person name="Omata S."/>
            <person name="Shimizu A."/>
            <person name="Tsukatani N."/>
            <person name="Tanikawa S."/>
            <person name="Fujita N."/>
            <person name="Harayama S."/>
        </authorList>
    </citation>
    <scope>NUCLEOTIDE SEQUENCE [LARGE SCALE GENOMIC DNA]</scope>
    <source>
        <strain evidence="2 3">B4</strain>
    </source>
</reference>
<evidence type="ECO:0000313" key="2">
    <source>
        <dbReference type="EMBL" id="BAH51820.1"/>
    </source>
</evidence>
<protein>
    <recommendedName>
        <fullName evidence="4">DUF732 domain-containing protein</fullName>
    </recommendedName>
</protein>
<dbReference type="Proteomes" id="UP000002212">
    <property type="component" value="Chromosome"/>
</dbReference>
<dbReference type="PATRIC" id="fig|632772.20.peg.3744"/>
<dbReference type="HOGENOM" id="CLU_1968853_0_0_11"/>
<proteinExistence type="predicted"/>
<feature type="chain" id="PRO_5038957321" description="DUF732 domain-containing protein" evidence="1">
    <location>
        <begin position="20"/>
        <end position="127"/>
    </location>
</feature>
<dbReference type="RefSeq" id="WP_012690759.1">
    <property type="nucleotide sequence ID" value="NC_012522.1"/>
</dbReference>
<dbReference type="AlphaFoldDB" id="C1B817"/>
<sequence>MRRAARIAACAGLASIAMMNGGCGSEDSQEEVVVESTPITASAPDEKAVRDYLASAIPDRIREQLQDPRWELVSEVDLKDAAAEVCRLTASDGPVAAQEYVRDKFQRLQGAENEFIRAATDVSCPGQ</sequence>
<dbReference type="STRING" id="632772.ROP_35730"/>
<dbReference type="EMBL" id="AP011115">
    <property type="protein sequence ID" value="BAH51820.1"/>
    <property type="molecule type" value="Genomic_DNA"/>
</dbReference>
<accession>C1B817</accession>
<name>C1B817_RHOOB</name>
<feature type="signal peptide" evidence="1">
    <location>
        <begin position="1"/>
        <end position="19"/>
    </location>
</feature>
<evidence type="ECO:0000256" key="1">
    <source>
        <dbReference type="SAM" id="SignalP"/>
    </source>
</evidence>
<organism evidence="2 3">
    <name type="scientific">Rhodococcus opacus (strain B4)</name>
    <dbReference type="NCBI Taxonomy" id="632772"/>
    <lineage>
        <taxon>Bacteria</taxon>
        <taxon>Bacillati</taxon>
        <taxon>Actinomycetota</taxon>
        <taxon>Actinomycetes</taxon>
        <taxon>Mycobacteriales</taxon>
        <taxon>Nocardiaceae</taxon>
        <taxon>Rhodococcus</taxon>
    </lineage>
</organism>
<keyword evidence="1" id="KW-0732">Signal</keyword>
<evidence type="ECO:0000313" key="3">
    <source>
        <dbReference type="Proteomes" id="UP000002212"/>
    </source>
</evidence>
<evidence type="ECO:0008006" key="4">
    <source>
        <dbReference type="Google" id="ProtNLM"/>
    </source>
</evidence>